<dbReference type="EMBL" id="JBHSON010000007">
    <property type="protein sequence ID" value="MFC5745270.1"/>
    <property type="molecule type" value="Genomic_DNA"/>
</dbReference>
<dbReference type="PANTHER" id="PTHR18964:SF146">
    <property type="entry name" value="POLYPHOSPHATE GLUCOKINASE"/>
    <property type="match status" value="1"/>
</dbReference>
<dbReference type="CDD" id="cd24058">
    <property type="entry name" value="ASKHA_NBD_ROK_PPGK"/>
    <property type="match status" value="1"/>
</dbReference>
<evidence type="ECO:0000256" key="1">
    <source>
        <dbReference type="ARBA" id="ARBA00006479"/>
    </source>
</evidence>
<dbReference type="InterPro" id="IPR000600">
    <property type="entry name" value="ROK"/>
</dbReference>
<dbReference type="NCBIfam" id="NF045942">
    <property type="entry name" value="PolPhglucPhase"/>
    <property type="match status" value="1"/>
</dbReference>
<protein>
    <submittedName>
        <fullName evidence="3">Polyphosphate--glucose phosphotransferase</fullName>
        <ecNumber evidence="3">2.7.1.63</ecNumber>
    </submittedName>
</protein>
<reference evidence="4" key="1">
    <citation type="journal article" date="2019" name="Int. J. Syst. Evol. Microbiol.">
        <title>The Global Catalogue of Microorganisms (GCM) 10K type strain sequencing project: providing services to taxonomists for standard genome sequencing and annotation.</title>
        <authorList>
            <consortium name="The Broad Institute Genomics Platform"/>
            <consortium name="The Broad Institute Genome Sequencing Center for Infectious Disease"/>
            <person name="Wu L."/>
            <person name="Ma J."/>
        </authorList>
    </citation>
    <scope>NUCLEOTIDE SEQUENCE [LARGE SCALE GENOMIC DNA]</scope>
    <source>
        <strain evidence="4">KCTC 42087</strain>
    </source>
</reference>
<sequence length="308" mass="31383">MSTITDVPVLGIDIGGSGIKGAPVDPATGALTTERLRIDTPRHAHPEPVAEVVGQIVRNFGWTGPVGVTFPGVVVDGETRSAANVSKKWIGLDAGTLFRDATGVPVTLLNDADAAGIAEMGHGAGKGRGGTVVVLTLGTGIGSALFTEGVLVPNTEFGHLEIRGKDGEARAAARVRTDHGLSWEKWAAKLSEYLSRMEALIAPSLIIVGGGVSRKADRFLPLISGVRAPIVPAALVNNAGIVGAAMAAGAAAGAGDESDERVPGPRGRAGGPTGPPAGRREARRRQDGPVLAGSRARLGLPARPARDE</sequence>
<comment type="similarity">
    <text evidence="1">Belongs to the ROK (NagC/XylR) family.</text>
</comment>
<dbReference type="InterPro" id="IPR043129">
    <property type="entry name" value="ATPase_NBD"/>
</dbReference>
<evidence type="ECO:0000256" key="2">
    <source>
        <dbReference type="SAM" id="MobiDB-lite"/>
    </source>
</evidence>
<dbReference type="Proteomes" id="UP001596074">
    <property type="component" value="Unassembled WGS sequence"/>
</dbReference>
<dbReference type="PANTHER" id="PTHR18964">
    <property type="entry name" value="ROK (REPRESSOR, ORF, KINASE) FAMILY"/>
    <property type="match status" value="1"/>
</dbReference>
<dbReference type="EC" id="2.7.1.63" evidence="3"/>
<keyword evidence="3" id="KW-0808">Transferase</keyword>
<keyword evidence="4" id="KW-1185">Reference proteome</keyword>
<comment type="caution">
    <text evidence="3">The sequence shown here is derived from an EMBL/GenBank/DDBJ whole genome shotgun (WGS) entry which is preliminary data.</text>
</comment>
<proteinExistence type="inferred from homology"/>
<organism evidence="3 4">
    <name type="scientific">Actinomadura rugatobispora</name>
    <dbReference type="NCBI Taxonomy" id="1994"/>
    <lineage>
        <taxon>Bacteria</taxon>
        <taxon>Bacillati</taxon>
        <taxon>Actinomycetota</taxon>
        <taxon>Actinomycetes</taxon>
        <taxon>Streptosporangiales</taxon>
        <taxon>Thermomonosporaceae</taxon>
        <taxon>Actinomadura</taxon>
    </lineage>
</organism>
<evidence type="ECO:0000313" key="3">
    <source>
        <dbReference type="EMBL" id="MFC5745270.1"/>
    </source>
</evidence>
<gene>
    <name evidence="3" type="primary">ppgK</name>
    <name evidence="3" type="ORF">ACFPZN_06590</name>
</gene>
<feature type="region of interest" description="Disordered" evidence="2">
    <location>
        <begin position="255"/>
        <end position="308"/>
    </location>
</feature>
<dbReference type="RefSeq" id="WP_378280895.1">
    <property type="nucleotide sequence ID" value="NZ_JBHSON010000007.1"/>
</dbReference>
<name>A0ABW0ZPU7_9ACTN</name>
<dbReference type="Gene3D" id="3.30.420.40">
    <property type="match status" value="2"/>
</dbReference>
<dbReference type="Pfam" id="PF00480">
    <property type="entry name" value="ROK"/>
    <property type="match status" value="1"/>
</dbReference>
<feature type="compositionally biased region" description="Basic and acidic residues" evidence="2">
    <location>
        <begin position="278"/>
        <end position="287"/>
    </location>
</feature>
<dbReference type="SUPFAM" id="SSF53067">
    <property type="entry name" value="Actin-like ATPase domain"/>
    <property type="match status" value="1"/>
</dbReference>
<dbReference type="GO" id="GO:0047330">
    <property type="term" value="F:polyphosphate-glucose phosphotransferase activity"/>
    <property type="evidence" value="ECO:0007669"/>
    <property type="project" value="UniProtKB-EC"/>
</dbReference>
<feature type="compositionally biased region" description="Low complexity" evidence="2">
    <location>
        <begin position="295"/>
        <end position="308"/>
    </location>
</feature>
<accession>A0ABW0ZPU7</accession>
<evidence type="ECO:0000313" key="4">
    <source>
        <dbReference type="Proteomes" id="UP001596074"/>
    </source>
</evidence>